<evidence type="ECO:0000256" key="1">
    <source>
        <dbReference type="SAM" id="Coils"/>
    </source>
</evidence>
<organism evidence="2 3">
    <name type="scientific">Clydaea vesicula</name>
    <dbReference type="NCBI Taxonomy" id="447962"/>
    <lineage>
        <taxon>Eukaryota</taxon>
        <taxon>Fungi</taxon>
        <taxon>Fungi incertae sedis</taxon>
        <taxon>Chytridiomycota</taxon>
        <taxon>Chytridiomycota incertae sedis</taxon>
        <taxon>Chytridiomycetes</taxon>
        <taxon>Lobulomycetales</taxon>
        <taxon>Lobulomycetaceae</taxon>
        <taxon>Clydaea</taxon>
    </lineage>
</organism>
<dbReference type="EMBL" id="JADGJW010001274">
    <property type="protein sequence ID" value="KAJ3204688.1"/>
    <property type="molecule type" value="Genomic_DNA"/>
</dbReference>
<gene>
    <name evidence="2" type="ORF">HK099_001053</name>
</gene>
<evidence type="ECO:0000313" key="2">
    <source>
        <dbReference type="EMBL" id="KAJ3204688.1"/>
    </source>
</evidence>
<sequence length="205" mass="23977">AKDFTVGKESLPNKGDIDWETKLELKTLRNKNIDLTNDLEKKSKELSLLLKSDERESTTSKQFTNPTDSKEKKLIELTKKIRNINLVLERERQLNLVMTKKIRDFEKTDLKKVELKTPDDFEKERENFLALIKNLKENLKCSNRKLDDEKIKSSSLKSDLRLMQKVLIDEVGQDFNLTKLTEINGSKKCNWKGRAQQIELLKVKI</sequence>
<reference evidence="2" key="1">
    <citation type="submission" date="2020-05" db="EMBL/GenBank/DDBJ databases">
        <title>Phylogenomic resolution of chytrid fungi.</title>
        <authorList>
            <person name="Stajich J.E."/>
            <person name="Amses K."/>
            <person name="Simmons R."/>
            <person name="Seto K."/>
            <person name="Myers J."/>
            <person name="Bonds A."/>
            <person name="Quandt C.A."/>
            <person name="Barry K."/>
            <person name="Liu P."/>
            <person name="Grigoriev I."/>
            <person name="Longcore J.E."/>
            <person name="James T.Y."/>
        </authorList>
    </citation>
    <scope>NUCLEOTIDE SEQUENCE</scope>
    <source>
        <strain evidence="2">JEL0476</strain>
    </source>
</reference>
<protein>
    <submittedName>
        <fullName evidence="2">Uncharacterized protein</fullName>
    </submittedName>
</protein>
<evidence type="ECO:0000313" key="3">
    <source>
        <dbReference type="Proteomes" id="UP001211065"/>
    </source>
</evidence>
<proteinExistence type="predicted"/>
<feature type="coiled-coil region" evidence="1">
    <location>
        <begin position="125"/>
        <end position="152"/>
    </location>
</feature>
<dbReference type="Proteomes" id="UP001211065">
    <property type="component" value="Unassembled WGS sequence"/>
</dbReference>
<feature type="non-terminal residue" evidence="2">
    <location>
        <position position="1"/>
    </location>
</feature>
<keyword evidence="3" id="KW-1185">Reference proteome</keyword>
<dbReference type="AlphaFoldDB" id="A0AAD5TX49"/>
<dbReference type="PANTHER" id="PTHR31935:SF1">
    <property type="entry name" value="COILED-COIL DOMAIN-CONTAINING PROTEIN 13"/>
    <property type="match status" value="1"/>
</dbReference>
<name>A0AAD5TX49_9FUNG</name>
<dbReference type="PANTHER" id="PTHR31935">
    <property type="entry name" value="COILED-COIL DOMAIN-CONTAINING PROTEIN 13"/>
    <property type="match status" value="1"/>
</dbReference>
<dbReference type="InterPro" id="IPR038929">
    <property type="entry name" value="CCDC13"/>
</dbReference>
<keyword evidence="1" id="KW-0175">Coiled coil</keyword>
<comment type="caution">
    <text evidence="2">The sequence shown here is derived from an EMBL/GenBank/DDBJ whole genome shotgun (WGS) entry which is preliminary data.</text>
</comment>
<accession>A0AAD5TX49</accession>